<evidence type="ECO:0000313" key="2">
    <source>
        <dbReference type="EMBL" id="TMQ69350.1"/>
    </source>
</evidence>
<gene>
    <name evidence="2" type="ORF">E6K80_11980</name>
</gene>
<dbReference type="Gene3D" id="2.60.40.4070">
    <property type="match status" value="1"/>
</dbReference>
<name>A0A538U0C4_UNCEI</name>
<organism evidence="2 3">
    <name type="scientific">Eiseniibacteriota bacterium</name>
    <dbReference type="NCBI Taxonomy" id="2212470"/>
    <lineage>
        <taxon>Bacteria</taxon>
        <taxon>Candidatus Eiseniibacteriota</taxon>
    </lineage>
</organism>
<dbReference type="Pfam" id="PF13860">
    <property type="entry name" value="FlgD_ig"/>
    <property type="match status" value="1"/>
</dbReference>
<dbReference type="InterPro" id="IPR025965">
    <property type="entry name" value="FlgD/Vpr_Ig-like"/>
</dbReference>
<dbReference type="AlphaFoldDB" id="A0A538U0C4"/>
<dbReference type="NCBIfam" id="TIGR04183">
    <property type="entry name" value="Por_Secre_tail"/>
    <property type="match status" value="1"/>
</dbReference>
<protein>
    <submittedName>
        <fullName evidence="2">T9SS type A sorting domain-containing protein</fullName>
    </submittedName>
</protein>
<reference evidence="2 3" key="1">
    <citation type="journal article" date="2019" name="Nat. Microbiol.">
        <title>Mediterranean grassland soil C-N compound turnover is dependent on rainfall and depth, and is mediated by genomically divergent microorganisms.</title>
        <authorList>
            <person name="Diamond S."/>
            <person name="Andeer P.F."/>
            <person name="Li Z."/>
            <person name="Crits-Christoph A."/>
            <person name="Burstein D."/>
            <person name="Anantharaman K."/>
            <person name="Lane K.R."/>
            <person name="Thomas B.C."/>
            <person name="Pan C."/>
            <person name="Northen T.R."/>
            <person name="Banfield J.F."/>
        </authorList>
    </citation>
    <scope>NUCLEOTIDE SEQUENCE [LARGE SCALE GENOMIC DNA]</scope>
    <source>
        <strain evidence="2">WS_10</strain>
    </source>
</reference>
<evidence type="ECO:0000313" key="3">
    <source>
        <dbReference type="Proteomes" id="UP000319836"/>
    </source>
</evidence>
<dbReference type="EMBL" id="VBPA01000308">
    <property type="protein sequence ID" value="TMQ69350.1"/>
    <property type="molecule type" value="Genomic_DNA"/>
</dbReference>
<evidence type="ECO:0000259" key="1">
    <source>
        <dbReference type="Pfam" id="PF13860"/>
    </source>
</evidence>
<comment type="caution">
    <text evidence="2">The sequence shown here is derived from an EMBL/GenBank/DDBJ whole genome shotgun (WGS) entry which is preliminary data.</text>
</comment>
<dbReference type="Proteomes" id="UP000319836">
    <property type="component" value="Unassembled WGS sequence"/>
</dbReference>
<accession>A0A538U0C4</accession>
<proteinExistence type="predicted"/>
<sequence>RSQWRFDLTQIPVGVGAPIVPTGLALLGPWPNPSRGEVRFAIELATEGRVSAVIYDALGRRVANLLDRPVTGTRAAVTWSGRDDDGRAVRAGTYYLRVSQRDGASLTRRVVRLD</sequence>
<feature type="domain" description="FlgD/Vpr Ig-like" evidence="1">
    <location>
        <begin position="36"/>
        <end position="102"/>
    </location>
</feature>
<feature type="non-terminal residue" evidence="2">
    <location>
        <position position="1"/>
    </location>
</feature>
<dbReference type="InterPro" id="IPR026444">
    <property type="entry name" value="Secre_tail"/>
</dbReference>